<evidence type="ECO:0000256" key="1">
    <source>
        <dbReference type="SAM" id="Phobius"/>
    </source>
</evidence>
<keyword evidence="3" id="KW-1185">Reference proteome</keyword>
<organism evidence="2 3">
    <name type="scientific">Kribbella deserti</name>
    <dbReference type="NCBI Taxonomy" id="1926257"/>
    <lineage>
        <taxon>Bacteria</taxon>
        <taxon>Bacillati</taxon>
        <taxon>Actinomycetota</taxon>
        <taxon>Actinomycetes</taxon>
        <taxon>Propionibacteriales</taxon>
        <taxon>Kribbellaceae</taxon>
        <taxon>Kribbella</taxon>
    </lineage>
</organism>
<keyword evidence="1" id="KW-1133">Transmembrane helix</keyword>
<keyword evidence="1" id="KW-0472">Membrane</keyword>
<sequence>MHANVIRKATIMRSSPPGRAVTGAHSVDDAVQDEGVVRQLHPTRPKGFTKTSVLLKAAATVVSALMVLLAFAGTSRADSNDLQRTNATQGDAEAVLSAFGSGGWAALLRGTTVVAAPADSPQAPKVQIRPFTPFNGRHYCQLDWHTILLADIEGGGKSYTEAAATTIINGLKVQLTLDGSDVPLTRIPVARFLNPEPFGFEKAWYSQWGKVLAPHELTVGSHSLHGRVTNASGTVLFENTITFVIDAAGTGTCTA</sequence>
<gene>
    <name evidence="2" type="ORF">ACFFGN_18305</name>
</gene>
<dbReference type="RefSeq" id="WP_380049085.1">
    <property type="nucleotide sequence ID" value="NZ_JBHLTC010000020.1"/>
</dbReference>
<dbReference type="EMBL" id="JBHLTC010000020">
    <property type="protein sequence ID" value="MFC0626038.1"/>
    <property type="molecule type" value="Genomic_DNA"/>
</dbReference>
<evidence type="ECO:0000313" key="3">
    <source>
        <dbReference type="Proteomes" id="UP001589890"/>
    </source>
</evidence>
<reference evidence="2 3" key="1">
    <citation type="submission" date="2024-09" db="EMBL/GenBank/DDBJ databases">
        <authorList>
            <person name="Sun Q."/>
            <person name="Mori K."/>
        </authorList>
    </citation>
    <scope>NUCLEOTIDE SEQUENCE [LARGE SCALE GENOMIC DNA]</scope>
    <source>
        <strain evidence="2 3">CGMCC 1.15906</strain>
    </source>
</reference>
<evidence type="ECO:0000313" key="2">
    <source>
        <dbReference type="EMBL" id="MFC0626038.1"/>
    </source>
</evidence>
<proteinExistence type="predicted"/>
<accession>A0ABV6QN18</accession>
<dbReference type="Proteomes" id="UP001589890">
    <property type="component" value="Unassembled WGS sequence"/>
</dbReference>
<protein>
    <submittedName>
        <fullName evidence="2">Uncharacterized protein</fullName>
    </submittedName>
</protein>
<feature type="transmembrane region" description="Helical" evidence="1">
    <location>
        <begin position="53"/>
        <end position="73"/>
    </location>
</feature>
<comment type="caution">
    <text evidence="2">The sequence shown here is derived from an EMBL/GenBank/DDBJ whole genome shotgun (WGS) entry which is preliminary data.</text>
</comment>
<keyword evidence="1" id="KW-0812">Transmembrane</keyword>
<name>A0ABV6QN18_9ACTN</name>